<reference evidence="1 2" key="1">
    <citation type="submission" date="2017-11" db="EMBL/GenBank/DDBJ databases">
        <title>Draft Genome Sequence of Sporolactobacillus inulinus NBRC 111894 Isolated from Koso, a Japanese Sugar-Vegetable Fermented Beverage.</title>
        <authorList>
            <person name="Chiou T.Y."/>
            <person name="Oshima K."/>
            <person name="Suda W."/>
            <person name="Hattori M."/>
            <person name="Takahashi T."/>
        </authorList>
    </citation>
    <scope>NUCLEOTIDE SEQUENCE [LARGE SCALE GENOMIC DNA]</scope>
    <source>
        <strain evidence="1 2">NBRC111894</strain>
    </source>
</reference>
<sequence>MNRHISVNVARLCSKRSHENTLFDGDARAQLAKFPSSHTLVQHLNRVAVSAVVCCPSS</sequence>
<protein>
    <submittedName>
        <fullName evidence="1">Uncharacterized protein</fullName>
    </submittedName>
</protein>
<gene>
    <name evidence="1" type="ORF">NBRC111894_1866</name>
</gene>
<evidence type="ECO:0000313" key="1">
    <source>
        <dbReference type="EMBL" id="GAY76312.1"/>
    </source>
</evidence>
<name>A0A4Y1ZB56_9BACL</name>
<dbReference type="RefSeq" id="WP_156994734.1">
    <property type="nucleotide sequence ID" value="NZ_BEXB01000013.1"/>
</dbReference>
<accession>A0A4Y1ZB56</accession>
<comment type="caution">
    <text evidence="1">The sequence shown here is derived from an EMBL/GenBank/DDBJ whole genome shotgun (WGS) entry which is preliminary data.</text>
</comment>
<evidence type="ECO:0000313" key="2">
    <source>
        <dbReference type="Proteomes" id="UP000319716"/>
    </source>
</evidence>
<dbReference type="Proteomes" id="UP000319716">
    <property type="component" value="Unassembled WGS sequence"/>
</dbReference>
<dbReference type="EMBL" id="BEXB01000013">
    <property type="protein sequence ID" value="GAY76312.1"/>
    <property type="molecule type" value="Genomic_DNA"/>
</dbReference>
<proteinExistence type="predicted"/>
<dbReference type="AlphaFoldDB" id="A0A4Y1ZB56"/>
<organism evidence="1 2">
    <name type="scientific">Sporolactobacillus inulinus</name>
    <dbReference type="NCBI Taxonomy" id="2078"/>
    <lineage>
        <taxon>Bacteria</taxon>
        <taxon>Bacillati</taxon>
        <taxon>Bacillota</taxon>
        <taxon>Bacilli</taxon>
        <taxon>Bacillales</taxon>
        <taxon>Sporolactobacillaceae</taxon>
        <taxon>Sporolactobacillus</taxon>
    </lineage>
</organism>